<sequence>MALNGRTASDAVRAPTFVETQGLSTIDYAWVNLQGLEFINDFKFLKILTTQKFNIIVDESTDISAVKSLCICVSNNSVAQKFEESLPGITLQKCICHSLHLVASEACEKIPRYIEDFARKVHSFFKNSSKRIAQYQEFQELCDAKIHKILRPQIINPDDFQTYQLIYDQWRKLPMMKLPDHLKNTESDKFWAELSLSRDIDNTN</sequence>
<proteinExistence type="predicted"/>
<dbReference type="AlphaFoldDB" id="A0A7F5QW72"/>
<organism evidence="1 2">
    <name type="scientific">Agrilus planipennis</name>
    <name type="common">Emerald ash borer</name>
    <name type="synonym">Agrilus marcopoli</name>
    <dbReference type="NCBI Taxonomy" id="224129"/>
    <lineage>
        <taxon>Eukaryota</taxon>
        <taxon>Metazoa</taxon>
        <taxon>Ecdysozoa</taxon>
        <taxon>Arthropoda</taxon>
        <taxon>Hexapoda</taxon>
        <taxon>Insecta</taxon>
        <taxon>Pterygota</taxon>
        <taxon>Neoptera</taxon>
        <taxon>Endopterygota</taxon>
        <taxon>Coleoptera</taxon>
        <taxon>Polyphaga</taxon>
        <taxon>Elateriformia</taxon>
        <taxon>Buprestoidea</taxon>
        <taxon>Buprestidae</taxon>
        <taxon>Agrilinae</taxon>
        <taxon>Agrilus</taxon>
    </lineage>
</organism>
<keyword evidence="1" id="KW-1185">Reference proteome</keyword>
<dbReference type="GeneID" id="112904172"/>
<gene>
    <name evidence="2" type="primary">LOC112904172</name>
</gene>
<accession>A0A7F5QW72</accession>
<evidence type="ECO:0000313" key="1">
    <source>
        <dbReference type="Proteomes" id="UP000192223"/>
    </source>
</evidence>
<reference evidence="2" key="1">
    <citation type="submission" date="2025-08" db="UniProtKB">
        <authorList>
            <consortium name="RefSeq"/>
        </authorList>
    </citation>
    <scope>IDENTIFICATION</scope>
    <source>
        <tissue evidence="2">Entire body</tissue>
    </source>
</reference>
<dbReference type="Proteomes" id="UP000192223">
    <property type="component" value="Unplaced"/>
</dbReference>
<dbReference type="InParanoid" id="A0A7F5QW72"/>
<dbReference type="KEGG" id="apln:112904172"/>
<dbReference type="OrthoDB" id="6756381at2759"/>
<name>A0A7F5QW72_AGRPL</name>
<dbReference type="PANTHER" id="PTHR37162:SF1">
    <property type="entry name" value="BED-TYPE DOMAIN-CONTAINING PROTEIN"/>
    <property type="match status" value="1"/>
</dbReference>
<evidence type="ECO:0000313" key="2">
    <source>
        <dbReference type="RefSeq" id="XP_025829366.1"/>
    </source>
</evidence>
<dbReference type="RefSeq" id="XP_025829366.1">
    <property type="nucleotide sequence ID" value="XM_025973581.1"/>
</dbReference>
<dbReference type="PANTHER" id="PTHR37162">
    <property type="entry name" value="HAT FAMILY DIMERISATION DOMAINCONTAINING PROTEIN-RELATED"/>
    <property type="match status" value="1"/>
</dbReference>
<protein>
    <submittedName>
        <fullName evidence="2">Uncharacterized protein LOC112904172</fullName>
    </submittedName>
</protein>